<keyword evidence="5 9" id="KW-0328">Glycosyltransferase</keyword>
<protein>
    <recommendedName>
        <fullName evidence="3">ATP phosphoribosyltransferase</fullName>
        <ecNumber evidence="3">2.4.2.17</ecNumber>
    </recommendedName>
</protein>
<evidence type="ECO:0000256" key="7">
    <source>
        <dbReference type="ARBA" id="ARBA00023102"/>
    </source>
</evidence>
<dbReference type="SUPFAM" id="SSF53850">
    <property type="entry name" value="Periplasmic binding protein-like II"/>
    <property type="match status" value="1"/>
</dbReference>
<dbReference type="UniPathway" id="UPA00031">
    <property type="reaction ID" value="UER00006"/>
</dbReference>
<keyword evidence="7" id="KW-0368">Histidine biosynthesis</keyword>
<dbReference type="AlphaFoldDB" id="A0A0B2P681"/>
<evidence type="ECO:0000256" key="6">
    <source>
        <dbReference type="ARBA" id="ARBA00022679"/>
    </source>
</evidence>
<reference evidence="9" key="1">
    <citation type="submission" date="2014-07" db="EMBL/GenBank/DDBJ databases">
        <title>Identification of a novel salt tolerance gene in wild soybean by whole-genome sequencing.</title>
        <authorList>
            <person name="Lam H.-M."/>
            <person name="Qi X."/>
            <person name="Li M.-W."/>
            <person name="Liu X."/>
            <person name="Xie M."/>
            <person name="Ni M."/>
            <person name="Xu X."/>
        </authorList>
    </citation>
    <scope>NUCLEOTIDE SEQUENCE [LARGE SCALE GENOMIC DNA]</scope>
    <source>
        <tissue evidence="9">Root</tissue>
    </source>
</reference>
<evidence type="ECO:0000256" key="4">
    <source>
        <dbReference type="ARBA" id="ARBA00022605"/>
    </source>
</evidence>
<proteinExistence type="predicted"/>
<evidence type="ECO:0000313" key="9">
    <source>
        <dbReference type="EMBL" id="KHN03188.1"/>
    </source>
</evidence>
<sequence length="230" mass="25233">MVPHIGAFDVTFVACHPNMGVMAASDEAKLFHMVATAATISDRPSCFRYLRGNGVSVELSPGNKGIPLERPKYITRKLLSGDLDLGIVGLDTFNEHGQGSEDLIIIHEALEYGDCHLSVAIPQYGIFENVNSMDKLAKMPQWTEEKPLRVAIGFTYMGIADAILDIVSNGTTLRENNLKEIKGGVVLESQAWETYSVLCIVRFCLTLAIECSSGCVYCKQEIDDPTKRST</sequence>
<dbReference type="GO" id="GO:0003879">
    <property type="term" value="F:ATP phosphoribosyltransferase activity"/>
    <property type="evidence" value="ECO:0007669"/>
    <property type="project" value="UniProtKB-EC"/>
</dbReference>
<dbReference type="Pfam" id="PF01634">
    <property type="entry name" value="HisG"/>
    <property type="match status" value="1"/>
</dbReference>
<evidence type="ECO:0000256" key="3">
    <source>
        <dbReference type="ARBA" id="ARBA00011946"/>
    </source>
</evidence>
<dbReference type="EC" id="2.4.2.17" evidence="3"/>
<dbReference type="Proteomes" id="UP000053555">
    <property type="component" value="Unassembled WGS sequence"/>
</dbReference>
<evidence type="ECO:0000259" key="8">
    <source>
        <dbReference type="Pfam" id="PF01634"/>
    </source>
</evidence>
<feature type="domain" description="ATP phosphoribosyltransferase catalytic" evidence="8">
    <location>
        <begin position="70"/>
        <end position="191"/>
    </location>
</feature>
<dbReference type="Gene3D" id="3.40.50.970">
    <property type="match status" value="1"/>
</dbReference>
<evidence type="ECO:0000256" key="2">
    <source>
        <dbReference type="ARBA" id="ARBA00004667"/>
    </source>
</evidence>
<dbReference type="InterPro" id="IPR029061">
    <property type="entry name" value="THDP-binding"/>
</dbReference>
<dbReference type="PANTHER" id="PTHR21403:SF8">
    <property type="entry name" value="ATP PHOSPHORIBOSYLTRANSFERASE"/>
    <property type="match status" value="1"/>
</dbReference>
<keyword evidence="6 9" id="KW-0808">Transferase</keyword>
<comment type="catalytic activity">
    <reaction evidence="1">
        <text>1-(5-phospho-beta-D-ribosyl)-ATP + diphosphate = 5-phospho-alpha-D-ribose 1-diphosphate + ATP</text>
        <dbReference type="Rhea" id="RHEA:18473"/>
        <dbReference type="ChEBI" id="CHEBI:30616"/>
        <dbReference type="ChEBI" id="CHEBI:33019"/>
        <dbReference type="ChEBI" id="CHEBI:58017"/>
        <dbReference type="ChEBI" id="CHEBI:73183"/>
        <dbReference type="EC" id="2.4.2.17"/>
    </reaction>
</comment>
<accession>A0A0B2P681</accession>
<dbReference type="EMBL" id="KN669887">
    <property type="protein sequence ID" value="KHN03188.1"/>
    <property type="molecule type" value="Genomic_DNA"/>
</dbReference>
<dbReference type="SUPFAM" id="SSF52518">
    <property type="entry name" value="Thiamin diphosphate-binding fold (THDP-binding)"/>
    <property type="match status" value="1"/>
</dbReference>
<dbReference type="InterPro" id="IPR013820">
    <property type="entry name" value="ATP_PRibTrfase_cat"/>
</dbReference>
<dbReference type="GO" id="GO:0005737">
    <property type="term" value="C:cytoplasm"/>
    <property type="evidence" value="ECO:0007669"/>
    <property type="project" value="InterPro"/>
</dbReference>
<gene>
    <name evidence="9" type="ORF">glysoja_049517</name>
</gene>
<dbReference type="GO" id="GO:0000105">
    <property type="term" value="P:L-histidine biosynthetic process"/>
    <property type="evidence" value="ECO:0007669"/>
    <property type="project" value="UniProtKB-UniPathway"/>
</dbReference>
<dbReference type="Gene3D" id="3.40.190.10">
    <property type="entry name" value="Periplasmic binding protein-like II"/>
    <property type="match status" value="2"/>
</dbReference>
<evidence type="ECO:0000256" key="1">
    <source>
        <dbReference type="ARBA" id="ARBA00000915"/>
    </source>
</evidence>
<name>A0A0B2P681_GLYSO</name>
<keyword evidence="4" id="KW-0028">Amino-acid biosynthesis</keyword>
<comment type="pathway">
    <text evidence="2">Amino-acid biosynthesis; L-histidine biosynthesis; L-histidine from 5-phospho-alpha-D-ribose 1-diphosphate: step 1/9.</text>
</comment>
<evidence type="ECO:0000256" key="5">
    <source>
        <dbReference type="ARBA" id="ARBA00022676"/>
    </source>
</evidence>
<dbReference type="PANTHER" id="PTHR21403">
    <property type="entry name" value="ATP PHOSPHORIBOSYLTRANSFERASE ATP-PRTASE"/>
    <property type="match status" value="1"/>
</dbReference>
<dbReference type="InterPro" id="IPR001348">
    <property type="entry name" value="ATP_PRibTrfase_HisG"/>
</dbReference>
<organism evidence="9">
    <name type="scientific">Glycine soja</name>
    <name type="common">Wild soybean</name>
    <dbReference type="NCBI Taxonomy" id="3848"/>
    <lineage>
        <taxon>Eukaryota</taxon>
        <taxon>Viridiplantae</taxon>
        <taxon>Streptophyta</taxon>
        <taxon>Embryophyta</taxon>
        <taxon>Tracheophyta</taxon>
        <taxon>Spermatophyta</taxon>
        <taxon>Magnoliopsida</taxon>
        <taxon>eudicotyledons</taxon>
        <taxon>Gunneridae</taxon>
        <taxon>Pentapetalae</taxon>
        <taxon>rosids</taxon>
        <taxon>fabids</taxon>
        <taxon>Fabales</taxon>
        <taxon>Fabaceae</taxon>
        <taxon>Papilionoideae</taxon>
        <taxon>50 kb inversion clade</taxon>
        <taxon>NPAAA clade</taxon>
        <taxon>indigoferoid/millettioid clade</taxon>
        <taxon>Phaseoleae</taxon>
        <taxon>Glycine</taxon>
        <taxon>Glycine subgen. Soja</taxon>
    </lineage>
</organism>